<dbReference type="SUPFAM" id="SSF52172">
    <property type="entry name" value="CheY-like"/>
    <property type="match status" value="1"/>
</dbReference>
<protein>
    <recommendedName>
        <fullName evidence="4">Response regulatory domain-containing protein</fullName>
    </recommendedName>
</protein>
<dbReference type="OrthoDB" id="5378913at2759"/>
<comment type="caution">
    <text evidence="2">The sequence shown here is derived from an EMBL/GenBank/DDBJ whole genome shotgun (WGS) entry which is preliminary data.</text>
</comment>
<evidence type="ECO:0000313" key="3">
    <source>
        <dbReference type="Proteomes" id="UP000266673"/>
    </source>
</evidence>
<dbReference type="Proteomes" id="UP000266673">
    <property type="component" value="Unassembled WGS sequence"/>
</dbReference>
<evidence type="ECO:0000313" key="2">
    <source>
        <dbReference type="EMBL" id="RIB16151.1"/>
    </source>
</evidence>
<sequence>MYEDTGIGLALVKELIILHGGGITVTSVVNQGTYFNVGFQQKLMKYQKTIENIKYLIVDDNNDMRDYLADLLDEFDVYHLCDGQDAIRTLKTLKTFKKLPDLMLSVN</sequence>
<gene>
    <name evidence="2" type="ORF">C2G38_2190724</name>
</gene>
<evidence type="ECO:0000256" key="1">
    <source>
        <dbReference type="ARBA" id="ARBA00022553"/>
    </source>
</evidence>
<reference evidence="2 3" key="1">
    <citation type="submission" date="2018-06" db="EMBL/GenBank/DDBJ databases">
        <title>Comparative genomics reveals the genomic features of Rhizophagus irregularis, R. cerebriforme, R. diaphanum and Gigaspora rosea, and their symbiotic lifestyle signature.</title>
        <authorList>
            <person name="Morin E."/>
            <person name="San Clemente H."/>
            <person name="Chen E.C.H."/>
            <person name="De La Providencia I."/>
            <person name="Hainaut M."/>
            <person name="Kuo A."/>
            <person name="Kohler A."/>
            <person name="Murat C."/>
            <person name="Tang N."/>
            <person name="Roy S."/>
            <person name="Loubradou J."/>
            <person name="Henrissat B."/>
            <person name="Grigoriev I.V."/>
            <person name="Corradi N."/>
            <person name="Roux C."/>
            <person name="Martin F.M."/>
        </authorList>
    </citation>
    <scope>NUCLEOTIDE SEQUENCE [LARGE SCALE GENOMIC DNA]</scope>
    <source>
        <strain evidence="2 3">DAOM 194757</strain>
    </source>
</reference>
<dbReference type="STRING" id="44941.A0A397V2L2"/>
<accession>A0A397V2L2</accession>
<dbReference type="SUPFAM" id="SSF55874">
    <property type="entry name" value="ATPase domain of HSP90 chaperone/DNA topoisomerase II/histidine kinase"/>
    <property type="match status" value="1"/>
</dbReference>
<keyword evidence="3" id="KW-1185">Reference proteome</keyword>
<dbReference type="PANTHER" id="PTHR43547">
    <property type="entry name" value="TWO-COMPONENT HISTIDINE KINASE"/>
    <property type="match status" value="1"/>
</dbReference>
<dbReference type="GO" id="GO:0000155">
    <property type="term" value="F:phosphorelay sensor kinase activity"/>
    <property type="evidence" value="ECO:0007669"/>
    <property type="project" value="TreeGrafter"/>
</dbReference>
<keyword evidence="1" id="KW-0597">Phosphoprotein</keyword>
<evidence type="ECO:0008006" key="4">
    <source>
        <dbReference type="Google" id="ProtNLM"/>
    </source>
</evidence>
<dbReference type="AlphaFoldDB" id="A0A397V2L2"/>
<organism evidence="2 3">
    <name type="scientific">Gigaspora rosea</name>
    <dbReference type="NCBI Taxonomy" id="44941"/>
    <lineage>
        <taxon>Eukaryota</taxon>
        <taxon>Fungi</taxon>
        <taxon>Fungi incertae sedis</taxon>
        <taxon>Mucoromycota</taxon>
        <taxon>Glomeromycotina</taxon>
        <taxon>Glomeromycetes</taxon>
        <taxon>Diversisporales</taxon>
        <taxon>Gigasporaceae</taxon>
        <taxon>Gigaspora</taxon>
    </lineage>
</organism>
<dbReference type="InterPro" id="IPR011006">
    <property type="entry name" value="CheY-like_superfamily"/>
</dbReference>
<dbReference type="Gene3D" id="3.40.50.2300">
    <property type="match status" value="1"/>
</dbReference>
<dbReference type="EMBL" id="QKWP01000697">
    <property type="protein sequence ID" value="RIB16151.1"/>
    <property type="molecule type" value="Genomic_DNA"/>
</dbReference>
<dbReference type="PANTHER" id="PTHR43547:SF2">
    <property type="entry name" value="HYBRID SIGNAL TRANSDUCTION HISTIDINE KINASE C"/>
    <property type="match status" value="1"/>
</dbReference>
<dbReference type="InterPro" id="IPR036890">
    <property type="entry name" value="HATPase_C_sf"/>
</dbReference>
<proteinExistence type="predicted"/>
<name>A0A397V2L2_9GLOM</name>
<dbReference type="Gene3D" id="3.30.565.10">
    <property type="entry name" value="Histidine kinase-like ATPase, C-terminal domain"/>
    <property type="match status" value="1"/>
</dbReference>